<comment type="similarity">
    <text evidence="3">Belongs to the SMC family. SMC1 subfamily.</text>
</comment>
<feature type="coiled-coil region" evidence="11">
    <location>
        <begin position="321"/>
        <end position="362"/>
    </location>
</feature>
<evidence type="ECO:0000313" key="13">
    <source>
        <dbReference type="EMBL" id="MBW18356.1"/>
    </source>
</evidence>
<keyword evidence="4" id="KW-0158">Chromosome</keyword>
<reference evidence="13" key="1">
    <citation type="submission" date="2017-10" db="EMBL/GenBank/DDBJ databases">
        <title>Transcriptome Assembly of Sugarcane Aphid Adults.</title>
        <authorList>
            <person name="Scully E.D."/>
            <person name="Palmer N.A."/>
            <person name="Geib S.M."/>
            <person name="Sarath G."/>
            <person name="Sattler S.E."/>
        </authorList>
    </citation>
    <scope>NUCLEOTIDE SEQUENCE</scope>
    <source>
        <tissue evidence="13">Whole body</tissue>
    </source>
</reference>
<dbReference type="InterPro" id="IPR027417">
    <property type="entry name" value="P-loop_NTPase"/>
</dbReference>
<dbReference type="SUPFAM" id="SSF52540">
    <property type="entry name" value="P-loop containing nucleoside triphosphate hydrolases"/>
    <property type="match status" value="2"/>
</dbReference>
<dbReference type="Gene3D" id="3.40.50.300">
    <property type="entry name" value="P-loop containing nucleotide triphosphate hydrolases"/>
    <property type="match status" value="2"/>
</dbReference>
<dbReference type="GO" id="GO:0005634">
    <property type="term" value="C:nucleus"/>
    <property type="evidence" value="ECO:0007669"/>
    <property type="project" value="UniProtKB-SubCell"/>
</dbReference>
<feature type="coiled-coil region" evidence="11">
    <location>
        <begin position="1027"/>
        <end position="1068"/>
    </location>
</feature>
<dbReference type="InterPro" id="IPR024704">
    <property type="entry name" value="SMC"/>
</dbReference>
<evidence type="ECO:0000256" key="9">
    <source>
        <dbReference type="ARBA" id="ARBA00023306"/>
    </source>
</evidence>
<dbReference type="InterPro" id="IPR028468">
    <property type="entry name" value="Smc1_ABC"/>
</dbReference>
<keyword evidence="7 11" id="KW-0175">Coiled coil</keyword>
<gene>
    <name evidence="13" type="primary">SMC1A_1</name>
</gene>
<evidence type="ECO:0000259" key="12">
    <source>
        <dbReference type="SMART" id="SM00968"/>
    </source>
</evidence>
<feature type="coiled-coil region" evidence="11">
    <location>
        <begin position="837"/>
        <end position="927"/>
    </location>
</feature>
<dbReference type="PANTHER" id="PTHR18937">
    <property type="entry name" value="STRUCTURAL MAINTENANCE OF CHROMOSOMES SMC FAMILY MEMBER"/>
    <property type="match status" value="1"/>
</dbReference>
<protein>
    <recommendedName>
        <fullName evidence="10">Structural maintenance of chromosomes protein</fullName>
    </recommendedName>
</protein>
<dbReference type="OrthoDB" id="413649at2759"/>
<dbReference type="SUPFAM" id="SSF75553">
    <property type="entry name" value="Smc hinge domain"/>
    <property type="match status" value="1"/>
</dbReference>
<keyword evidence="8 10" id="KW-0539">Nucleus</keyword>
<dbReference type="EMBL" id="GFXV01006551">
    <property type="protein sequence ID" value="MBW18356.1"/>
    <property type="molecule type" value="Transcribed_RNA"/>
</dbReference>
<dbReference type="InterPro" id="IPR036277">
    <property type="entry name" value="SMC_hinge_sf"/>
</dbReference>
<evidence type="ECO:0000256" key="7">
    <source>
        <dbReference type="ARBA" id="ARBA00023054"/>
    </source>
</evidence>
<dbReference type="AlphaFoldDB" id="A0A2H8TVT0"/>
<evidence type="ECO:0000256" key="8">
    <source>
        <dbReference type="ARBA" id="ARBA00023242"/>
    </source>
</evidence>
<dbReference type="GO" id="GO:0008278">
    <property type="term" value="C:cohesin complex"/>
    <property type="evidence" value="ECO:0007669"/>
    <property type="project" value="InterPro"/>
</dbReference>
<evidence type="ECO:0000256" key="6">
    <source>
        <dbReference type="ARBA" id="ARBA00022776"/>
    </source>
</evidence>
<feature type="coiled-coil region" evidence="11">
    <location>
        <begin position="163"/>
        <end position="292"/>
    </location>
</feature>
<evidence type="ECO:0000256" key="10">
    <source>
        <dbReference type="PIRNR" id="PIRNR005719"/>
    </source>
</evidence>
<dbReference type="InterPro" id="IPR010935">
    <property type="entry name" value="SMC_hinge"/>
</dbReference>
<dbReference type="SMART" id="SM00968">
    <property type="entry name" value="SMC_hinge"/>
    <property type="match status" value="1"/>
</dbReference>
<dbReference type="PANTHER" id="PTHR18937:SF12">
    <property type="entry name" value="STRUCTURAL MAINTENANCE OF CHROMOSOMES PROTEIN"/>
    <property type="match status" value="1"/>
</dbReference>
<evidence type="ECO:0000256" key="11">
    <source>
        <dbReference type="SAM" id="Coils"/>
    </source>
</evidence>
<dbReference type="CDD" id="cd03275">
    <property type="entry name" value="ABC_SMC1_euk"/>
    <property type="match status" value="1"/>
</dbReference>
<dbReference type="GO" id="GO:0007062">
    <property type="term" value="P:sister chromatid cohesion"/>
    <property type="evidence" value="ECO:0007669"/>
    <property type="project" value="InterPro"/>
</dbReference>
<evidence type="ECO:0000256" key="3">
    <source>
        <dbReference type="ARBA" id="ARBA00005597"/>
    </source>
</evidence>
<comment type="subcellular location">
    <subcellularLocation>
        <location evidence="2">Chromosome</location>
    </subcellularLocation>
    <subcellularLocation>
        <location evidence="1 10">Nucleus</location>
    </subcellularLocation>
</comment>
<evidence type="ECO:0000256" key="4">
    <source>
        <dbReference type="ARBA" id="ARBA00022454"/>
    </source>
</evidence>
<dbReference type="Gene3D" id="3.30.70.1620">
    <property type="match status" value="1"/>
</dbReference>
<dbReference type="FunFam" id="3.40.50.300:FF:000564">
    <property type="entry name" value="Structural maintenance of chromosomes 1A"/>
    <property type="match status" value="1"/>
</dbReference>
<keyword evidence="5" id="KW-0132">Cell division</keyword>
<keyword evidence="6" id="KW-0498">Mitosis</keyword>
<dbReference type="FunFam" id="1.20.1060.20:FF:000001">
    <property type="entry name" value="Structural maintenance of chromosomes 1A"/>
    <property type="match status" value="1"/>
</dbReference>
<organism evidence="13">
    <name type="scientific">Melanaphis sacchari</name>
    <dbReference type="NCBI Taxonomy" id="742174"/>
    <lineage>
        <taxon>Eukaryota</taxon>
        <taxon>Metazoa</taxon>
        <taxon>Ecdysozoa</taxon>
        <taxon>Arthropoda</taxon>
        <taxon>Hexapoda</taxon>
        <taxon>Insecta</taxon>
        <taxon>Pterygota</taxon>
        <taxon>Neoptera</taxon>
        <taxon>Paraneoptera</taxon>
        <taxon>Hemiptera</taxon>
        <taxon>Sternorrhyncha</taxon>
        <taxon>Aphidomorpha</taxon>
        <taxon>Aphidoidea</taxon>
        <taxon>Aphididae</taxon>
        <taxon>Aphidini</taxon>
        <taxon>Melanaphis</taxon>
    </lineage>
</organism>
<dbReference type="GO" id="GO:0005524">
    <property type="term" value="F:ATP binding"/>
    <property type="evidence" value="ECO:0007669"/>
    <property type="project" value="InterPro"/>
</dbReference>
<dbReference type="Pfam" id="PF02463">
    <property type="entry name" value="SMC_N"/>
    <property type="match status" value="1"/>
</dbReference>
<dbReference type="Gene3D" id="1.20.1060.20">
    <property type="match status" value="1"/>
</dbReference>
<feature type="domain" description="SMC hinge" evidence="12">
    <location>
        <begin position="514"/>
        <end position="632"/>
    </location>
</feature>
<feature type="coiled-coil region" evidence="11">
    <location>
        <begin position="676"/>
        <end position="744"/>
    </location>
</feature>
<dbReference type="GO" id="GO:0016887">
    <property type="term" value="F:ATP hydrolysis activity"/>
    <property type="evidence" value="ECO:0007669"/>
    <property type="project" value="InterPro"/>
</dbReference>
<dbReference type="GO" id="GO:0051301">
    <property type="term" value="P:cell division"/>
    <property type="evidence" value="ECO:0007669"/>
    <property type="project" value="UniProtKB-KW"/>
</dbReference>
<feature type="coiled-coil region" evidence="11">
    <location>
        <begin position="392"/>
        <end position="492"/>
    </location>
</feature>
<dbReference type="GO" id="GO:0003677">
    <property type="term" value="F:DNA binding"/>
    <property type="evidence" value="ECO:0007669"/>
    <property type="project" value="TreeGrafter"/>
</dbReference>
<sequence length="1239" mass="143303">MPPVLKCIEMDNFKSYRGHHMIGPLKNFTAVIGPNGSGKSNFMDAISFVMGEKTTSLRVKRLSDLIHGASVGQPVSRSASVTAVFKMDGEGTEKRFTRTVQGSSSDYRINDDSVPNQEYFAQLEQIGVNVKAKNFLVFQGAVESIAMKNPKERTALFEEISGSGALKEDYDRLKAEVMKAEEETNFTYLKKRGVAAERKEAKLEKEEAEKYQKLKDELAQKEVEYQLFRLYQNENMIKNYEQDLEDRKKEVAKVESKKEKAEEVVKEKKKEQGKASRDLAKVEQEIREIEVEINKKRPSFIKSKERVAHIRKKLNTAKKSLAEVVMANDAHKKDIDELEAELKEVEKRRHEYEEQVAGESHSQGRDVQLEDAQVSEYNNLKIDARKQSALFLQELDSINREQKADQDRLDNELRLRSELENKIKQKTHEKEEAQKRVDKLTEHIKSSENALEEQRRLFDELRKDVGSSKDKVSKLQRDLDNVTEQLGDAKVDKHDDNRRKKKQELVENFKKAYPGVYDRLINMCHPISNRYNVAITKVLGKYMEAIIVDSEKTARLCIQYLKDHMLDPETFLPIDYLQTKPLKERLRNISRPHNVKLMYDVLEFDPEIDRVVLFATNNALVCESPEDANHVAYELERDGRYDAVALDGTFYQKSGIISGGSLDLARKAKRWDEKHMTQLKASKEKLSEELRDAMKKSRKESELNTVDSQIKGLDMRLKYGKTDKENTLKQIRDLEKELKFLENKLEGSGPRIEEIERTMRTRDIEIQSMRGRMNSVEDDVFADFCRQIGMTNIRQYEERELRSQQERAKIRLEFENQKNRIMSQLDFERTKDTQNNVTRWERAVHDDEDELERAKQAEQKQMSEIEMDMKEVDRLKAQRQTKKQEVDQMDEVISKARKEVGAIAKDIQAAQKQVTNLENKVEMRKADRHAILTHCRMEDINIPLLQGNLEDIIQEQSVNNSEEQGRDSTANTQEIYDQEARITVDYSSLPDHLKDLEDLDDIKKLTDKMAKTMAEQSMKLQKIHAPNFKAMQKLDQAREKMQETDREFNTARTRAKKAKQNFERIKKERHNKFTECFEHVANEIDLIYKALSKNQSAQAFLGPENPEEPYLDGINYNCVAPGKRFQPMSNLSGGEKTVAALALLFAIHSYQPAPFFVLDEIDAALDNTNIGKVASYILQKKTNLQTIVISLKEEFFHHADALVGICPDEGQCLISKVIMMDLAEYPLAETDESIAFSLR</sequence>
<evidence type="ECO:0000256" key="5">
    <source>
        <dbReference type="ARBA" id="ARBA00022618"/>
    </source>
</evidence>
<accession>A0A2H8TVT0</accession>
<proteinExistence type="inferred from homology"/>
<name>A0A2H8TVT0_9HEMI</name>
<dbReference type="Pfam" id="PF06470">
    <property type="entry name" value="SMC_hinge"/>
    <property type="match status" value="1"/>
</dbReference>
<dbReference type="InterPro" id="IPR003395">
    <property type="entry name" value="RecF/RecN/SMC_N"/>
</dbReference>
<dbReference type="PIRSF" id="PIRSF005719">
    <property type="entry name" value="SMC"/>
    <property type="match status" value="1"/>
</dbReference>
<evidence type="ECO:0000256" key="1">
    <source>
        <dbReference type="ARBA" id="ARBA00004123"/>
    </source>
</evidence>
<keyword evidence="9" id="KW-0131">Cell cycle</keyword>
<evidence type="ECO:0000256" key="2">
    <source>
        <dbReference type="ARBA" id="ARBA00004286"/>
    </source>
</evidence>